<dbReference type="Proteomes" id="UP001632038">
    <property type="component" value="Unassembled WGS sequence"/>
</dbReference>
<keyword evidence="1" id="KW-0812">Transmembrane</keyword>
<keyword evidence="1" id="KW-0472">Membrane</keyword>
<name>A0ABD3ECA8_9LAMI</name>
<evidence type="ECO:0000313" key="2">
    <source>
        <dbReference type="EMBL" id="KAL3652078.1"/>
    </source>
</evidence>
<dbReference type="AlphaFoldDB" id="A0ABD3ECA8"/>
<protein>
    <submittedName>
        <fullName evidence="2">Uncharacterized protein</fullName>
    </submittedName>
</protein>
<organism evidence="2 3">
    <name type="scientific">Castilleja foliolosa</name>
    <dbReference type="NCBI Taxonomy" id="1961234"/>
    <lineage>
        <taxon>Eukaryota</taxon>
        <taxon>Viridiplantae</taxon>
        <taxon>Streptophyta</taxon>
        <taxon>Embryophyta</taxon>
        <taxon>Tracheophyta</taxon>
        <taxon>Spermatophyta</taxon>
        <taxon>Magnoliopsida</taxon>
        <taxon>eudicotyledons</taxon>
        <taxon>Gunneridae</taxon>
        <taxon>Pentapetalae</taxon>
        <taxon>asterids</taxon>
        <taxon>lamiids</taxon>
        <taxon>Lamiales</taxon>
        <taxon>Orobanchaceae</taxon>
        <taxon>Pedicularideae</taxon>
        <taxon>Castillejinae</taxon>
        <taxon>Castilleja</taxon>
    </lineage>
</organism>
<keyword evidence="1" id="KW-1133">Transmembrane helix</keyword>
<proteinExistence type="predicted"/>
<comment type="caution">
    <text evidence="2">The sequence shown here is derived from an EMBL/GenBank/DDBJ whole genome shotgun (WGS) entry which is preliminary data.</text>
</comment>
<feature type="transmembrane region" description="Helical" evidence="1">
    <location>
        <begin position="6"/>
        <end position="24"/>
    </location>
</feature>
<gene>
    <name evidence="2" type="ORF">CASFOL_001759</name>
</gene>
<evidence type="ECO:0000256" key="1">
    <source>
        <dbReference type="SAM" id="Phobius"/>
    </source>
</evidence>
<sequence length="83" mass="9486">MGTTYYVQPLLMWVGAIFIWRFIFGSNYSSLSLVKLLRSAPKFCQIVVNCAALCTLFVENWRCDGNDKFKFMENSSSRPGLCT</sequence>
<evidence type="ECO:0000313" key="3">
    <source>
        <dbReference type="Proteomes" id="UP001632038"/>
    </source>
</evidence>
<dbReference type="EMBL" id="JAVIJP010000005">
    <property type="protein sequence ID" value="KAL3652078.1"/>
    <property type="molecule type" value="Genomic_DNA"/>
</dbReference>
<keyword evidence="3" id="KW-1185">Reference proteome</keyword>
<reference evidence="3" key="1">
    <citation type="journal article" date="2024" name="IScience">
        <title>Strigolactones Initiate the Formation of Haustorium-like Structures in Castilleja.</title>
        <authorList>
            <person name="Buerger M."/>
            <person name="Peterson D."/>
            <person name="Chory J."/>
        </authorList>
    </citation>
    <scope>NUCLEOTIDE SEQUENCE [LARGE SCALE GENOMIC DNA]</scope>
</reference>
<accession>A0ABD3ECA8</accession>